<accession>A0A841REM6</accession>
<proteinExistence type="predicted"/>
<organism evidence="3 4">
    <name type="scientific">Spirochaeta isovalerica</name>
    <dbReference type="NCBI Taxonomy" id="150"/>
    <lineage>
        <taxon>Bacteria</taxon>
        <taxon>Pseudomonadati</taxon>
        <taxon>Spirochaetota</taxon>
        <taxon>Spirochaetia</taxon>
        <taxon>Spirochaetales</taxon>
        <taxon>Spirochaetaceae</taxon>
        <taxon>Spirochaeta</taxon>
    </lineage>
</organism>
<dbReference type="GO" id="GO:0016020">
    <property type="term" value="C:membrane"/>
    <property type="evidence" value="ECO:0007669"/>
    <property type="project" value="TreeGrafter"/>
</dbReference>
<protein>
    <submittedName>
        <fullName evidence="3">Pimeloyl-ACP methyl ester carboxylesterase</fullName>
    </submittedName>
</protein>
<dbReference type="GO" id="GO:0016787">
    <property type="term" value="F:hydrolase activity"/>
    <property type="evidence" value="ECO:0007669"/>
    <property type="project" value="UniProtKB-KW"/>
</dbReference>
<dbReference type="SUPFAM" id="SSF53474">
    <property type="entry name" value="alpha/beta-Hydrolases"/>
    <property type="match status" value="1"/>
</dbReference>
<dbReference type="Pfam" id="PF00561">
    <property type="entry name" value="Abhydrolase_1"/>
    <property type="match status" value="1"/>
</dbReference>
<dbReference type="AlphaFoldDB" id="A0A841REM6"/>
<dbReference type="InterPro" id="IPR050266">
    <property type="entry name" value="AB_hydrolase_sf"/>
</dbReference>
<keyword evidence="1" id="KW-0378">Hydrolase</keyword>
<dbReference type="InterPro" id="IPR000073">
    <property type="entry name" value="AB_hydrolase_1"/>
</dbReference>
<comment type="caution">
    <text evidence="3">The sequence shown here is derived from an EMBL/GenBank/DDBJ whole genome shotgun (WGS) entry which is preliminary data.</text>
</comment>
<evidence type="ECO:0000313" key="4">
    <source>
        <dbReference type="Proteomes" id="UP000587760"/>
    </source>
</evidence>
<dbReference type="EMBL" id="JACHGJ010000009">
    <property type="protein sequence ID" value="MBB6482066.1"/>
    <property type="molecule type" value="Genomic_DNA"/>
</dbReference>
<name>A0A841REM6_9SPIO</name>
<evidence type="ECO:0000259" key="2">
    <source>
        <dbReference type="Pfam" id="PF00561"/>
    </source>
</evidence>
<sequence>MKIDLIEMNGLKIEYCQSGDSSRQSIVFAHGLGSSLHQWKKQIEYFSQSFRVIAFSLQGHGASSQPVQPEVYSIESYGKTVQILLENLKVESCIWVGNSMGGVLGYYLRRMKPDLIRKLITNGTTPKLIMPPLLVNIVVLMDKLMIRLLKFKGYIRFAANHTSRIDRVKEDIFSIMSQSCPQAVIASHKILGNYDFLDSIPENPFPIHIIEGEYDKDINIYLDKYREIMKQSRIVTFHKIANAGHMANMDQPEKYNRILEEILKK</sequence>
<dbReference type="PANTHER" id="PTHR43798:SF31">
    <property type="entry name" value="AB HYDROLASE SUPERFAMILY PROTEIN YCLE"/>
    <property type="match status" value="1"/>
</dbReference>
<gene>
    <name evidence="3" type="ORF">HNR50_003754</name>
</gene>
<dbReference type="Gene3D" id="3.40.50.1820">
    <property type="entry name" value="alpha/beta hydrolase"/>
    <property type="match status" value="1"/>
</dbReference>
<dbReference type="InterPro" id="IPR029058">
    <property type="entry name" value="AB_hydrolase_fold"/>
</dbReference>
<reference evidence="3 4" key="1">
    <citation type="submission" date="2020-08" db="EMBL/GenBank/DDBJ databases">
        <title>Genomic Encyclopedia of Type Strains, Phase IV (KMG-IV): sequencing the most valuable type-strain genomes for metagenomic binning, comparative biology and taxonomic classification.</title>
        <authorList>
            <person name="Goeker M."/>
        </authorList>
    </citation>
    <scope>NUCLEOTIDE SEQUENCE [LARGE SCALE GENOMIC DNA]</scope>
    <source>
        <strain evidence="3 4">DSM 2461</strain>
    </source>
</reference>
<evidence type="ECO:0000313" key="3">
    <source>
        <dbReference type="EMBL" id="MBB6482066.1"/>
    </source>
</evidence>
<dbReference type="RefSeq" id="WP_184748301.1">
    <property type="nucleotide sequence ID" value="NZ_JACHGJ010000009.1"/>
</dbReference>
<evidence type="ECO:0000256" key="1">
    <source>
        <dbReference type="ARBA" id="ARBA00022801"/>
    </source>
</evidence>
<dbReference type="PANTHER" id="PTHR43798">
    <property type="entry name" value="MONOACYLGLYCEROL LIPASE"/>
    <property type="match status" value="1"/>
</dbReference>
<feature type="domain" description="AB hydrolase-1" evidence="2">
    <location>
        <begin position="26"/>
        <end position="131"/>
    </location>
</feature>
<keyword evidence="4" id="KW-1185">Reference proteome</keyword>
<dbReference type="Proteomes" id="UP000587760">
    <property type="component" value="Unassembled WGS sequence"/>
</dbReference>